<comment type="caution">
    <text evidence="5">The sequence shown here is derived from an EMBL/GenBank/DDBJ whole genome shotgun (WGS) entry which is preliminary data.</text>
</comment>
<feature type="repeat" description="ANK" evidence="2">
    <location>
        <begin position="729"/>
        <end position="761"/>
    </location>
</feature>
<dbReference type="Pfam" id="PF12796">
    <property type="entry name" value="Ank_2"/>
    <property type="match status" value="2"/>
</dbReference>
<keyword evidence="1" id="KW-0677">Repeat</keyword>
<feature type="repeat" description="ANK" evidence="2">
    <location>
        <begin position="798"/>
        <end position="827"/>
    </location>
</feature>
<dbReference type="InterPro" id="IPR054471">
    <property type="entry name" value="GPIID_WHD"/>
</dbReference>
<dbReference type="InterPro" id="IPR036770">
    <property type="entry name" value="Ankyrin_rpt-contain_sf"/>
</dbReference>
<dbReference type="AlphaFoldDB" id="A0AAD7AAW4"/>
<feature type="repeat" description="ANK" evidence="2">
    <location>
        <begin position="696"/>
        <end position="728"/>
    </location>
</feature>
<evidence type="ECO:0000259" key="4">
    <source>
        <dbReference type="PROSITE" id="PS50837"/>
    </source>
</evidence>
<feature type="repeat" description="ANK" evidence="2">
    <location>
        <begin position="597"/>
        <end position="629"/>
    </location>
</feature>
<evidence type="ECO:0000313" key="5">
    <source>
        <dbReference type="EMBL" id="KAJ7353671.1"/>
    </source>
</evidence>
<evidence type="ECO:0000256" key="2">
    <source>
        <dbReference type="PROSITE-ProRule" id="PRU00023"/>
    </source>
</evidence>
<dbReference type="Gene3D" id="3.40.50.300">
    <property type="entry name" value="P-loop containing nucleotide triphosphate hydrolases"/>
    <property type="match status" value="1"/>
</dbReference>
<name>A0AAD7AAW4_9AGAR</name>
<protein>
    <submittedName>
        <fullName evidence="5">Ankyrin repeat-containing domain protein</fullName>
    </submittedName>
</protein>
<dbReference type="SUPFAM" id="SSF48403">
    <property type="entry name" value="Ankyrin repeat"/>
    <property type="match status" value="1"/>
</dbReference>
<dbReference type="InterPro" id="IPR056884">
    <property type="entry name" value="NPHP3-like_N"/>
</dbReference>
<dbReference type="Pfam" id="PF00023">
    <property type="entry name" value="Ank"/>
    <property type="match status" value="2"/>
</dbReference>
<dbReference type="Pfam" id="PF24883">
    <property type="entry name" value="NPHP3_N"/>
    <property type="match status" value="1"/>
</dbReference>
<feature type="region of interest" description="Disordered" evidence="3">
    <location>
        <begin position="1"/>
        <end position="38"/>
    </location>
</feature>
<dbReference type="Gene3D" id="1.25.40.20">
    <property type="entry name" value="Ankyrin repeat-containing domain"/>
    <property type="match status" value="1"/>
</dbReference>
<dbReference type="PROSITE" id="PS50837">
    <property type="entry name" value="NACHT"/>
    <property type="match status" value="1"/>
</dbReference>
<dbReference type="PROSITE" id="PS50088">
    <property type="entry name" value="ANK_REPEAT"/>
    <property type="match status" value="8"/>
</dbReference>
<dbReference type="PROSITE" id="PS50297">
    <property type="entry name" value="ANK_REP_REGION"/>
    <property type="match status" value="7"/>
</dbReference>
<feature type="domain" description="NACHT" evidence="4">
    <location>
        <begin position="106"/>
        <end position="247"/>
    </location>
</feature>
<evidence type="ECO:0000313" key="6">
    <source>
        <dbReference type="Proteomes" id="UP001218218"/>
    </source>
</evidence>
<evidence type="ECO:0000256" key="3">
    <source>
        <dbReference type="SAM" id="MobiDB-lite"/>
    </source>
</evidence>
<feature type="repeat" description="ANK" evidence="2">
    <location>
        <begin position="663"/>
        <end position="695"/>
    </location>
</feature>
<gene>
    <name evidence="5" type="ORF">DFH08DRAFT_934494</name>
</gene>
<dbReference type="SMART" id="SM00248">
    <property type="entry name" value="ANK"/>
    <property type="match status" value="9"/>
</dbReference>
<dbReference type="PANTHER" id="PTHR10039:SF15">
    <property type="entry name" value="NACHT DOMAIN-CONTAINING PROTEIN"/>
    <property type="match status" value="1"/>
</dbReference>
<dbReference type="SUPFAM" id="SSF52540">
    <property type="entry name" value="P-loop containing nucleoside triphosphate hydrolases"/>
    <property type="match status" value="1"/>
</dbReference>
<feature type="repeat" description="ANK" evidence="2">
    <location>
        <begin position="762"/>
        <end position="794"/>
    </location>
</feature>
<dbReference type="EMBL" id="JARIHO010000011">
    <property type="protein sequence ID" value="KAJ7353671.1"/>
    <property type="molecule type" value="Genomic_DNA"/>
</dbReference>
<dbReference type="Proteomes" id="UP001218218">
    <property type="component" value="Unassembled WGS sequence"/>
</dbReference>
<feature type="repeat" description="ANK" evidence="2">
    <location>
        <begin position="564"/>
        <end position="596"/>
    </location>
</feature>
<keyword evidence="2" id="KW-0040">ANK repeat</keyword>
<proteinExistence type="predicted"/>
<keyword evidence="6" id="KW-1185">Reference proteome</keyword>
<reference evidence="5" key="1">
    <citation type="submission" date="2023-03" db="EMBL/GenBank/DDBJ databases">
        <title>Massive genome expansion in bonnet fungi (Mycena s.s.) driven by repeated elements and novel gene families across ecological guilds.</title>
        <authorList>
            <consortium name="Lawrence Berkeley National Laboratory"/>
            <person name="Harder C.B."/>
            <person name="Miyauchi S."/>
            <person name="Viragh M."/>
            <person name="Kuo A."/>
            <person name="Thoen E."/>
            <person name="Andreopoulos B."/>
            <person name="Lu D."/>
            <person name="Skrede I."/>
            <person name="Drula E."/>
            <person name="Henrissat B."/>
            <person name="Morin E."/>
            <person name="Kohler A."/>
            <person name="Barry K."/>
            <person name="LaButti K."/>
            <person name="Morin E."/>
            <person name="Salamov A."/>
            <person name="Lipzen A."/>
            <person name="Mereny Z."/>
            <person name="Hegedus B."/>
            <person name="Baldrian P."/>
            <person name="Stursova M."/>
            <person name="Weitz H."/>
            <person name="Taylor A."/>
            <person name="Grigoriev I.V."/>
            <person name="Nagy L.G."/>
            <person name="Martin F."/>
            <person name="Kauserud H."/>
        </authorList>
    </citation>
    <scope>NUCLEOTIDE SEQUENCE</scope>
    <source>
        <strain evidence="5">CBHHK002</strain>
    </source>
</reference>
<evidence type="ECO:0000256" key="1">
    <source>
        <dbReference type="ARBA" id="ARBA00022737"/>
    </source>
</evidence>
<organism evidence="5 6">
    <name type="scientific">Mycena albidolilacea</name>
    <dbReference type="NCBI Taxonomy" id="1033008"/>
    <lineage>
        <taxon>Eukaryota</taxon>
        <taxon>Fungi</taxon>
        <taxon>Dikarya</taxon>
        <taxon>Basidiomycota</taxon>
        <taxon>Agaricomycotina</taxon>
        <taxon>Agaricomycetes</taxon>
        <taxon>Agaricomycetidae</taxon>
        <taxon>Agaricales</taxon>
        <taxon>Marasmiineae</taxon>
        <taxon>Mycenaceae</taxon>
        <taxon>Mycena</taxon>
    </lineage>
</organism>
<dbReference type="Pfam" id="PF22939">
    <property type="entry name" value="WHD_GPIID"/>
    <property type="match status" value="1"/>
</dbReference>
<dbReference type="InterPro" id="IPR002110">
    <property type="entry name" value="Ankyrin_rpt"/>
</dbReference>
<accession>A0AAD7AAW4</accession>
<dbReference type="InterPro" id="IPR007111">
    <property type="entry name" value="NACHT_NTPase"/>
</dbReference>
<dbReference type="InterPro" id="IPR027417">
    <property type="entry name" value="P-loop_NTPase"/>
</dbReference>
<feature type="compositionally biased region" description="Gly residues" evidence="3">
    <location>
        <begin position="15"/>
        <end position="36"/>
    </location>
</feature>
<dbReference type="PANTHER" id="PTHR10039">
    <property type="entry name" value="AMELOGENIN"/>
    <property type="match status" value="1"/>
</dbReference>
<feature type="repeat" description="ANK" evidence="2">
    <location>
        <begin position="630"/>
        <end position="662"/>
    </location>
</feature>
<sequence>MAHQPEPPIVKVKGGKGGSGGLGIGQGQGGRGGDGLGPTLEIGTATVHIQGGAEINIRDRDIIISWLSPINFFPRQQEISRMRQPGTGNWLLENPHFEEWKSGSTRTLWCYGIPGAGKTVLMSMVVDHLSADDRNIGVACIYLNHKEVDSQTPPKLLAALWRQLVLGKDIGSDAKDLYKQHSEKGTSPSSQEIAGILTSSLKEFSQVFIVIDAIDEYPEDQRFILLKHLTEQMGLSLSVKLMVTSRPHIPAGPTLPNVQTLEIGAMAEDIKKFVDAQIDKSPRLSQHVQNKPSLREDIHSKISGKSVDGMFLLAKLHIDSLSLKNTISKVREALNALPKGLYDSYEIVIQRIEAQSEEDRKTARSTITWVANAKRPLKIEELQVALAVEPGMRQLNEENLMNIDIILSVCAGLVIVDKESSVVRLIHFTTQEYLDSIQAVLFPDAQREITESLLTLLSFDGYPDSSWELENLPPLVEYSQYCLAHAAGQPEVQHREIILRFLGRAFQWKRAMNRVWGQGCQWNSPPWNYGHRPSQPSALWIAAAANLVETTKFLLEGAPFLQHSKNPEIIVASYYGHTKIVSILLEKGANVNAAGEEYGSAMQAATAGGHTEIIGILLEKGADVNGAGGMFRSPLQAAAAGGHTEIVTILLEKGADVNAAGGNFGSPLQVAADGGHTEIVAILLEKGADVNAARGAYGSPLQAAVARGHTEIVNILLEKYANVNAARGEYGSPLQAAAAGGHTELVSILLEKGANVNAARGEYGSPLQAAAAGGHTEIVGILLEKGADVNAVGGGYGSPLQATAAESHPEIVSILLERGANINAVAGEYGGSVQAAAA</sequence>